<evidence type="ECO:0000313" key="3">
    <source>
        <dbReference type="Proteomes" id="UP000095765"/>
    </source>
</evidence>
<dbReference type="AlphaFoldDB" id="A0A174P5J8"/>
<dbReference type="InterPro" id="IPR053136">
    <property type="entry name" value="UTP_pyrophosphatase-like"/>
</dbReference>
<dbReference type="EMBL" id="CZBE01000006">
    <property type="protein sequence ID" value="CUP53399.1"/>
    <property type="molecule type" value="Genomic_DNA"/>
</dbReference>
<dbReference type="InterPro" id="IPR002725">
    <property type="entry name" value="YgjP-like_metallopeptidase"/>
</dbReference>
<reference evidence="2 3" key="1">
    <citation type="submission" date="2015-09" db="EMBL/GenBank/DDBJ databases">
        <authorList>
            <consortium name="Pathogen Informatics"/>
        </authorList>
    </citation>
    <scope>NUCLEOTIDE SEQUENCE [LARGE SCALE GENOMIC DNA]</scope>
    <source>
        <strain evidence="2 3">2789STDY5834939</strain>
    </source>
</reference>
<sequence length="197" mass="22635">MGNIRKAQAATCSNGKGETHLIRTAGGVEYELTYKRVKNLNLRVGEDGSVRVSAARRVPLRQIDAFVQAHAGWIKRARERVRLRTQQMRSSAAYTDEECLAAFCAVSDRIYPLFSSVLPQKPEIRVRRMKTRWGVCNPGRCRITLNTQLMDQPAEAVEYVVLHEYVHFLHPNHQRGFHDMMARLMPDYKARRKLLSV</sequence>
<evidence type="ECO:0000259" key="1">
    <source>
        <dbReference type="Pfam" id="PF01863"/>
    </source>
</evidence>
<dbReference type="Gene3D" id="3.30.2010.10">
    <property type="entry name" value="Metalloproteases ('zincins'), catalytic domain"/>
    <property type="match status" value="1"/>
</dbReference>
<dbReference type="Proteomes" id="UP000095765">
    <property type="component" value="Unassembled WGS sequence"/>
</dbReference>
<feature type="domain" description="YgjP-like metallopeptidase" evidence="1">
    <location>
        <begin position="120"/>
        <end position="195"/>
    </location>
</feature>
<dbReference type="OrthoDB" id="581382at2"/>
<organism evidence="2 3">
    <name type="scientific">Anaerotruncus colihominis</name>
    <dbReference type="NCBI Taxonomy" id="169435"/>
    <lineage>
        <taxon>Bacteria</taxon>
        <taxon>Bacillati</taxon>
        <taxon>Bacillota</taxon>
        <taxon>Clostridia</taxon>
        <taxon>Eubacteriales</taxon>
        <taxon>Oscillospiraceae</taxon>
        <taxon>Anaerotruncus</taxon>
    </lineage>
</organism>
<evidence type="ECO:0000313" key="2">
    <source>
        <dbReference type="EMBL" id="CUP53399.1"/>
    </source>
</evidence>
<dbReference type="PANTHER" id="PTHR30399">
    <property type="entry name" value="UNCHARACTERIZED PROTEIN YGJP"/>
    <property type="match status" value="1"/>
</dbReference>
<proteinExistence type="predicted"/>
<dbReference type="PANTHER" id="PTHR30399:SF1">
    <property type="entry name" value="UTP PYROPHOSPHATASE"/>
    <property type="match status" value="1"/>
</dbReference>
<protein>
    <submittedName>
        <fullName evidence="2">Protein of uncharacterized function DUF45</fullName>
    </submittedName>
</protein>
<gene>
    <name evidence="2" type="ORF">ERS852551_01100</name>
</gene>
<dbReference type="CDD" id="cd07344">
    <property type="entry name" value="M48_yhfN_like"/>
    <property type="match status" value="1"/>
</dbReference>
<name>A0A174P5J8_9FIRM</name>
<dbReference type="Pfam" id="PF01863">
    <property type="entry name" value="YgjP-like"/>
    <property type="match status" value="2"/>
</dbReference>
<accession>A0A174P5J8</accession>
<feature type="domain" description="YgjP-like metallopeptidase" evidence="1">
    <location>
        <begin position="38"/>
        <end position="91"/>
    </location>
</feature>